<dbReference type="OrthoDB" id="9770715at2"/>
<dbReference type="AlphaFoldDB" id="A0A160N0C1"/>
<dbReference type="PANTHER" id="PTHR33525">
    <property type="match status" value="1"/>
</dbReference>
<dbReference type="Gene3D" id="1.10.3210.10">
    <property type="entry name" value="Hypothetical protein af1432"/>
    <property type="match status" value="1"/>
</dbReference>
<reference evidence="2 3" key="1">
    <citation type="submission" date="2016-02" db="EMBL/GenBank/DDBJ databases">
        <title>Complete genome sequencing and analysis of ATSB10, Dyella thiooxydans isolated from rhizosphere soil of sunflower (Helianthus annuus L.).</title>
        <authorList>
            <person name="Lee Y."/>
            <person name="Hwangbo K."/>
            <person name="Chung H."/>
            <person name="Yoo J."/>
            <person name="Kim K.Y."/>
            <person name="Sa T.M."/>
            <person name="Um Y."/>
            <person name="Madhaiyan M."/>
        </authorList>
    </citation>
    <scope>NUCLEOTIDE SEQUENCE [LARGE SCALE GENOMIC DNA]</scope>
    <source>
        <strain evidence="2 3">ATSB10</strain>
    </source>
</reference>
<dbReference type="RefSeq" id="WP_063671591.1">
    <property type="nucleotide sequence ID" value="NZ_CP014841.1"/>
</dbReference>
<dbReference type="STRING" id="445710.ATSB10_14400"/>
<dbReference type="Proteomes" id="UP000077255">
    <property type="component" value="Chromosome"/>
</dbReference>
<protein>
    <recommendedName>
        <fullName evidence="1">HDOD domain-containing protein</fullName>
    </recommendedName>
</protein>
<accession>A0A160N0C1</accession>
<dbReference type="KEGG" id="dtx:ATSB10_14400"/>
<keyword evidence="3" id="KW-1185">Reference proteome</keyword>
<evidence type="ECO:0000313" key="2">
    <source>
        <dbReference type="EMBL" id="AND68894.1"/>
    </source>
</evidence>
<dbReference type="Pfam" id="PF08668">
    <property type="entry name" value="HDOD"/>
    <property type="match status" value="1"/>
</dbReference>
<dbReference type="InterPro" id="IPR013976">
    <property type="entry name" value="HDOD"/>
</dbReference>
<dbReference type="PANTHER" id="PTHR33525:SF6">
    <property type="entry name" value="HDOD DOMAIN-CONTAINING PROTEIN"/>
    <property type="match status" value="1"/>
</dbReference>
<dbReference type="PROSITE" id="PS51833">
    <property type="entry name" value="HDOD"/>
    <property type="match status" value="1"/>
</dbReference>
<dbReference type="EMBL" id="CP014841">
    <property type="protein sequence ID" value="AND68894.1"/>
    <property type="molecule type" value="Genomic_DNA"/>
</dbReference>
<evidence type="ECO:0000313" key="3">
    <source>
        <dbReference type="Proteomes" id="UP000077255"/>
    </source>
</evidence>
<sequence length="272" mass="29617">MILDELFEKLHDMPTVPEVAQELLRQFDDPDTNIDELAHTIERDPVIAAKVLQLANSARFHGARDCTHVAEAALRLGFNMLRTLVLASAVTGVFRPEGRFDLKRFWRRSFEVASIGRLLARQRGIDAEAAFICGMMHNLGELLIQTAAPEYAKLLQQAASSTAHGEEGALQSGFGYPEVGAELARRWNLPRLIQHAIAYQARPMQAPAGSVMPLLVAQAVHIADALDAHGGIGDEARLAADGPLMEGVQLDVVFRLLPKTLEADGAFAEVLG</sequence>
<evidence type="ECO:0000259" key="1">
    <source>
        <dbReference type="PROSITE" id="PS51833"/>
    </source>
</evidence>
<dbReference type="InterPro" id="IPR052340">
    <property type="entry name" value="RNase_Y/CdgJ"/>
</dbReference>
<dbReference type="PATRIC" id="fig|445710.3.peg.1435"/>
<proteinExistence type="predicted"/>
<gene>
    <name evidence="2" type="ORF">ATSB10_14400</name>
</gene>
<dbReference type="SUPFAM" id="SSF109604">
    <property type="entry name" value="HD-domain/PDEase-like"/>
    <property type="match status" value="1"/>
</dbReference>
<name>A0A160N0C1_9GAMM</name>
<feature type="domain" description="HDOD" evidence="1">
    <location>
        <begin position="13"/>
        <end position="203"/>
    </location>
</feature>
<organism evidence="2 3">
    <name type="scientific">Dyella thiooxydans</name>
    <dbReference type="NCBI Taxonomy" id="445710"/>
    <lineage>
        <taxon>Bacteria</taxon>
        <taxon>Pseudomonadati</taxon>
        <taxon>Pseudomonadota</taxon>
        <taxon>Gammaproteobacteria</taxon>
        <taxon>Lysobacterales</taxon>
        <taxon>Rhodanobacteraceae</taxon>
        <taxon>Dyella</taxon>
    </lineage>
</organism>